<dbReference type="GO" id="GO:0005737">
    <property type="term" value="C:cytoplasm"/>
    <property type="evidence" value="ECO:0007669"/>
    <property type="project" value="UniProtKB-SubCell"/>
</dbReference>
<dbReference type="GO" id="GO:0046872">
    <property type="term" value="F:metal ion binding"/>
    <property type="evidence" value="ECO:0007669"/>
    <property type="project" value="UniProtKB-KW"/>
</dbReference>
<evidence type="ECO:0000256" key="14">
    <source>
        <dbReference type="ARBA" id="ARBA00022884"/>
    </source>
</evidence>
<dbReference type="EMBL" id="DSZU01000141">
    <property type="protein sequence ID" value="HGV55939.1"/>
    <property type="molecule type" value="Genomic_DNA"/>
</dbReference>
<keyword evidence="15" id="KW-0699">rRNA-binding</keyword>
<dbReference type="GO" id="GO:0010468">
    <property type="term" value="P:regulation of gene expression"/>
    <property type="evidence" value="ECO:0007669"/>
    <property type="project" value="TreeGrafter"/>
</dbReference>
<feature type="binding site" evidence="15">
    <location>
        <position position="47"/>
    </location>
    <ligand>
        <name>Mg(2+)</name>
        <dbReference type="ChEBI" id="CHEBI:18420"/>
    </ligand>
</feature>
<protein>
    <recommendedName>
        <fullName evidence="15">Ribonuclease 3</fullName>
        <ecNumber evidence="15">3.1.26.3</ecNumber>
    </recommendedName>
    <alternativeName>
        <fullName evidence="15">Ribonuclease III</fullName>
        <shortName evidence="15">RNase III</shortName>
    </alternativeName>
</protein>
<comment type="caution">
    <text evidence="15">Lacks conserved residue(s) required for the propagation of feature annotation.</text>
</comment>
<comment type="subcellular location">
    <subcellularLocation>
        <location evidence="2 15">Cytoplasm</location>
    </subcellularLocation>
</comment>
<dbReference type="PROSITE" id="PS50137">
    <property type="entry name" value="DS_RBD"/>
    <property type="match status" value="1"/>
</dbReference>
<evidence type="ECO:0000256" key="12">
    <source>
        <dbReference type="ARBA" id="ARBA00022801"/>
    </source>
</evidence>
<dbReference type="HAMAP" id="MF_00104">
    <property type="entry name" value="RNase_III"/>
    <property type="match status" value="1"/>
</dbReference>
<evidence type="ECO:0000256" key="1">
    <source>
        <dbReference type="ARBA" id="ARBA00000109"/>
    </source>
</evidence>
<evidence type="ECO:0000256" key="2">
    <source>
        <dbReference type="ARBA" id="ARBA00004496"/>
    </source>
</evidence>
<evidence type="ECO:0000256" key="4">
    <source>
        <dbReference type="ARBA" id="ARBA00011738"/>
    </source>
</evidence>
<comment type="similarity">
    <text evidence="3">Belongs to the ribonuclease III family.</text>
</comment>
<reference evidence="18" key="1">
    <citation type="journal article" date="2020" name="mSystems">
        <title>Genome- and Community-Level Interaction Insights into Carbon Utilization and Element Cycling Functions of Hydrothermarchaeota in Hydrothermal Sediment.</title>
        <authorList>
            <person name="Zhou Z."/>
            <person name="Liu Y."/>
            <person name="Xu W."/>
            <person name="Pan J."/>
            <person name="Luo Z.H."/>
            <person name="Li M."/>
        </authorList>
    </citation>
    <scope>NUCLEOTIDE SEQUENCE [LARGE SCALE GENOMIC DNA]</scope>
    <source>
        <strain evidence="18">SpSt-605</strain>
    </source>
</reference>
<feature type="active site" evidence="15">
    <location>
        <position position="51"/>
    </location>
</feature>
<evidence type="ECO:0000259" key="17">
    <source>
        <dbReference type="PROSITE" id="PS50142"/>
    </source>
</evidence>
<comment type="cofactor">
    <cofactor evidence="15">
        <name>Mg(2+)</name>
        <dbReference type="ChEBI" id="CHEBI:18420"/>
    </cofactor>
</comment>
<feature type="binding site" evidence="15">
    <location>
        <position position="123"/>
    </location>
    <ligand>
        <name>Mg(2+)</name>
        <dbReference type="ChEBI" id="CHEBI:18420"/>
    </ligand>
</feature>
<keyword evidence="10 15" id="KW-0479">Metal-binding</keyword>
<feature type="domain" description="DRBM" evidence="16">
    <location>
        <begin position="160"/>
        <end position="229"/>
    </location>
</feature>
<name>A0A832GPV0_9BACT</name>
<dbReference type="FunFam" id="3.30.160.20:FF:000003">
    <property type="entry name" value="Ribonuclease 3"/>
    <property type="match status" value="1"/>
</dbReference>
<keyword evidence="12 15" id="KW-0378">Hydrolase</keyword>
<keyword evidence="6 15" id="KW-0698">rRNA processing</keyword>
<dbReference type="EC" id="3.1.26.3" evidence="15"/>
<organism evidence="18">
    <name type="scientific">Caldimicrobium thiodismutans</name>
    <dbReference type="NCBI Taxonomy" id="1653476"/>
    <lineage>
        <taxon>Bacteria</taxon>
        <taxon>Pseudomonadati</taxon>
        <taxon>Thermodesulfobacteriota</taxon>
        <taxon>Thermodesulfobacteria</taxon>
        <taxon>Thermodesulfobacteriales</taxon>
        <taxon>Thermodesulfobacteriaceae</taxon>
        <taxon>Caldimicrobium</taxon>
    </lineage>
</organism>
<dbReference type="PROSITE" id="PS50142">
    <property type="entry name" value="RNASE_3_2"/>
    <property type="match status" value="1"/>
</dbReference>
<feature type="domain" description="RNase III" evidence="17">
    <location>
        <begin position="5"/>
        <end position="134"/>
    </location>
</feature>
<dbReference type="InterPro" id="IPR011907">
    <property type="entry name" value="RNase_III"/>
</dbReference>
<comment type="catalytic activity">
    <reaction evidence="1 15">
        <text>Endonucleolytic cleavage to 5'-phosphomonoester.</text>
        <dbReference type="EC" id="3.1.26.3"/>
    </reaction>
</comment>
<dbReference type="SUPFAM" id="SSF69065">
    <property type="entry name" value="RNase III domain-like"/>
    <property type="match status" value="1"/>
</dbReference>
<dbReference type="FunFam" id="1.10.1520.10:FF:000001">
    <property type="entry name" value="Ribonuclease 3"/>
    <property type="match status" value="1"/>
</dbReference>
<evidence type="ECO:0000256" key="11">
    <source>
        <dbReference type="ARBA" id="ARBA00022759"/>
    </source>
</evidence>
<evidence type="ECO:0000256" key="5">
    <source>
        <dbReference type="ARBA" id="ARBA00022490"/>
    </source>
</evidence>
<dbReference type="GO" id="GO:0006364">
    <property type="term" value="P:rRNA processing"/>
    <property type="evidence" value="ECO:0007669"/>
    <property type="project" value="UniProtKB-UniRule"/>
</dbReference>
<dbReference type="GO" id="GO:0004525">
    <property type="term" value="F:ribonuclease III activity"/>
    <property type="evidence" value="ECO:0007669"/>
    <property type="project" value="UniProtKB-UniRule"/>
</dbReference>
<dbReference type="PANTHER" id="PTHR11207">
    <property type="entry name" value="RIBONUCLEASE III"/>
    <property type="match status" value="1"/>
</dbReference>
<comment type="caution">
    <text evidence="18">The sequence shown here is derived from an EMBL/GenBank/DDBJ whole genome shotgun (WGS) entry which is preliminary data.</text>
</comment>
<comment type="subunit">
    <text evidence="4 15">Homodimer.</text>
</comment>
<dbReference type="CDD" id="cd00593">
    <property type="entry name" value="RIBOc"/>
    <property type="match status" value="1"/>
</dbReference>
<evidence type="ECO:0000256" key="7">
    <source>
        <dbReference type="ARBA" id="ARBA00022664"/>
    </source>
</evidence>
<evidence type="ECO:0000256" key="6">
    <source>
        <dbReference type="ARBA" id="ARBA00022552"/>
    </source>
</evidence>
<dbReference type="SUPFAM" id="SSF54768">
    <property type="entry name" value="dsRNA-binding domain-like"/>
    <property type="match status" value="1"/>
</dbReference>
<keyword evidence="7 15" id="KW-0507">mRNA processing</keyword>
<keyword evidence="14 15" id="KW-0694">RNA-binding</keyword>
<keyword evidence="13 15" id="KW-0460">Magnesium</keyword>
<dbReference type="PANTHER" id="PTHR11207:SF0">
    <property type="entry name" value="RIBONUCLEASE 3"/>
    <property type="match status" value="1"/>
</dbReference>
<dbReference type="NCBIfam" id="TIGR02191">
    <property type="entry name" value="RNaseIII"/>
    <property type="match status" value="1"/>
</dbReference>
<evidence type="ECO:0000256" key="9">
    <source>
        <dbReference type="ARBA" id="ARBA00022722"/>
    </source>
</evidence>
<dbReference type="SMART" id="SM00358">
    <property type="entry name" value="DSRM"/>
    <property type="match status" value="1"/>
</dbReference>
<dbReference type="Gene3D" id="1.10.1520.10">
    <property type="entry name" value="Ribonuclease III domain"/>
    <property type="match status" value="1"/>
</dbReference>
<keyword evidence="5 15" id="KW-0963">Cytoplasm</keyword>
<dbReference type="GO" id="GO:0019843">
    <property type="term" value="F:rRNA binding"/>
    <property type="evidence" value="ECO:0007669"/>
    <property type="project" value="UniProtKB-KW"/>
</dbReference>
<dbReference type="InterPro" id="IPR014720">
    <property type="entry name" value="dsRBD_dom"/>
</dbReference>
<evidence type="ECO:0000256" key="13">
    <source>
        <dbReference type="ARBA" id="ARBA00022842"/>
    </source>
</evidence>
<dbReference type="SMART" id="SM00535">
    <property type="entry name" value="RIBOc"/>
    <property type="match status" value="1"/>
</dbReference>
<dbReference type="AlphaFoldDB" id="A0A832GPV0"/>
<evidence type="ECO:0000259" key="16">
    <source>
        <dbReference type="PROSITE" id="PS50137"/>
    </source>
</evidence>
<dbReference type="CDD" id="cd10845">
    <property type="entry name" value="DSRM_RNAse_III_family"/>
    <property type="match status" value="1"/>
</dbReference>
<comment type="function">
    <text evidence="15">Digests double-stranded RNA. Involved in the processing of primary rRNA transcript to yield the immediate precursors to the large and small rRNAs (23S and 16S). Processes some mRNAs, and tRNAs when they are encoded in the rRNA operon. Processes pre-crRNA and tracrRNA of type II CRISPR loci if present in the organism.</text>
</comment>
<dbReference type="InterPro" id="IPR036389">
    <property type="entry name" value="RNase_III_sf"/>
</dbReference>
<dbReference type="Gene3D" id="3.30.160.20">
    <property type="match status" value="1"/>
</dbReference>
<feature type="active site" evidence="15">
    <location>
        <position position="123"/>
    </location>
</feature>
<proteinExistence type="inferred from homology"/>
<dbReference type="GO" id="GO:0006397">
    <property type="term" value="P:mRNA processing"/>
    <property type="evidence" value="ECO:0007669"/>
    <property type="project" value="UniProtKB-UniRule"/>
</dbReference>
<gene>
    <name evidence="15 18" type="primary">rnc</name>
    <name evidence="18" type="ORF">ENT73_07690</name>
</gene>
<keyword evidence="8 15" id="KW-0819">tRNA processing</keyword>
<dbReference type="GO" id="GO:0042802">
    <property type="term" value="F:identical protein binding"/>
    <property type="evidence" value="ECO:0007669"/>
    <property type="project" value="UniProtKB-ARBA"/>
</dbReference>
<dbReference type="Pfam" id="PF00035">
    <property type="entry name" value="dsrm"/>
    <property type="match status" value="1"/>
</dbReference>
<accession>A0A832GPV0</accession>
<evidence type="ECO:0000256" key="10">
    <source>
        <dbReference type="ARBA" id="ARBA00022723"/>
    </source>
</evidence>
<dbReference type="InterPro" id="IPR000999">
    <property type="entry name" value="RNase_III_dom"/>
</dbReference>
<dbReference type="Pfam" id="PF14622">
    <property type="entry name" value="Ribonucleas_3_3"/>
    <property type="match status" value="1"/>
</dbReference>
<sequence>MVREPEELENLLGITFTNKNLLKQALTHSSYRLCHKEEGLEDNERLEFIGDAVLNLCISFYLYEKFPKDREGELTKKRAYLVCKERLIKVAEDLKLEEFILLGRREQSLDPKSKKNIAGRTLEALIGALFIDQGLERTCEVIKKLFSPYFRTLKASKITDYKTKLQEFLQKNRGEIPTYEVIEIKGPAHRPQIEVAVKVVGEVLALAKGASRKEAENLAAKKALYKLKRKLIGK</sequence>
<evidence type="ECO:0000256" key="8">
    <source>
        <dbReference type="ARBA" id="ARBA00022694"/>
    </source>
</evidence>
<evidence type="ECO:0000256" key="15">
    <source>
        <dbReference type="HAMAP-Rule" id="MF_00104"/>
    </source>
</evidence>
<dbReference type="GO" id="GO:0003725">
    <property type="term" value="F:double-stranded RNA binding"/>
    <property type="evidence" value="ECO:0007669"/>
    <property type="project" value="TreeGrafter"/>
</dbReference>
<dbReference type="GO" id="GO:0008033">
    <property type="term" value="P:tRNA processing"/>
    <property type="evidence" value="ECO:0007669"/>
    <property type="project" value="UniProtKB-KW"/>
</dbReference>
<evidence type="ECO:0000313" key="18">
    <source>
        <dbReference type="EMBL" id="HGV55939.1"/>
    </source>
</evidence>
<keyword evidence="11 15" id="KW-0255">Endonuclease</keyword>
<evidence type="ECO:0000256" key="3">
    <source>
        <dbReference type="ARBA" id="ARBA00010183"/>
    </source>
</evidence>
<keyword evidence="9 15" id="KW-0540">Nuclease</keyword>